<dbReference type="InterPro" id="IPR027417">
    <property type="entry name" value="P-loop_NTPase"/>
</dbReference>
<dbReference type="KEGG" id="ssm:Spirs_0818"/>
<name>E1RC73_SEDSS</name>
<dbReference type="Gene3D" id="3.40.50.300">
    <property type="entry name" value="P-loop containing nucleotide triphosphate hydrolases"/>
    <property type="match status" value="1"/>
</dbReference>
<evidence type="ECO:0000313" key="1">
    <source>
        <dbReference type="EMBL" id="ADK79953.1"/>
    </source>
</evidence>
<protein>
    <recommendedName>
        <fullName evidence="3">Kinase</fullName>
    </recommendedName>
</protein>
<evidence type="ECO:0000313" key="2">
    <source>
        <dbReference type="Proteomes" id="UP000002318"/>
    </source>
</evidence>
<dbReference type="STRING" id="573413.Spirs_0818"/>
<sequence length="173" mass="19369">MIVVLAGLPGAGKSFLAKSLIKRNPSYVCFDKDIVREAIFPGKLTDFTSAQDDLCIELILQAAKYLLEKDSELVVLLDGRPFSKRYQVEMVQDRAREMQTPCKFIECTCSEGTAITRLSKGKGVHLAKNRDHDLYKKIQSSWEPLAVPHLTLVTDGPDTIDDLVDKVSVYLHD</sequence>
<evidence type="ECO:0008006" key="3">
    <source>
        <dbReference type="Google" id="ProtNLM"/>
    </source>
</evidence>
<dbReference type="Proteomes" id="UP000002318">
    <property type="component" value="Chromosome"/>
</dbReference>
<dbReference type="AlphaFoldDB" id="E1RC73"/>
<keyword evidence="2" id="KW-1185">Reference proteome</keyword>
<proteinExistence type="predicted"/>
<dbReference type="OrthoDB" id="9810277at2"/>
<dbReference type="EMBL" id="CP002116">
    <property type="protein sequence ID" value="ADK79953.1"/>
    <property type="molecule type" value="Genomic_DNA"/>
</dbReference>
<dbReference type="SUPFAM" id="SSF52540">
    <property type="entry name" value="P-loop containing nucleoside triphosphate hydrolases"/>
    <property type="match status" value="1"/>
</dbReference>
<dbReference type="eggNOG" id="COG0645">
    <property type="taxonomic scope" value="Bacteria"/>
</dbReference>
<gene>
    <name evidence="1" type="ordered locus">Spirs_0818</name>
</gene>
<dbReference type="RefSeq" id="WP_013253417.1">
    <property type="nucleotide sequence ID" value="NC_014364.1"/>
</dbReference>
<accession>E1RC73</accession>
<reference evidence="1 2" key="1">
    <citation type="journal article" date="2010" name="Stand. Genomic Sci.">
        <title>Complete genome sequence of Spirochaeta smaragdinae type strain (SEBR 4228).</title>
        <authorList>
            <person name="Mavromatis K."/>
            <person name="Yasawong M."/>
            <person name="Chertkov O."/>
            <person name="Lapidus A."/>
            <person name="Lucas S."/>
            <person name="Nolan M."/>
            <person name="Del Rio T.G."/>
            <person name="Tice H."/>
            <person name="Cheng J.F."/>
            <person name="Pitluck S."/>
            <person name="Liolios K."/>
            <person name="Ivanova N."/>
            <person name="Tapia R."/>
            <person name="Han C."/>
            <person name="Bruce D."/>
            <person name="Goodwin L."/>
            <person name="Pati A."/>
            <person name="Chen A."/>
            <person name="Palaniappan K."/>
            <person name="Land M."/>
            <person name="Hauser L."/>
            <person name="Chang Y.J."/>
            <person name="Jeffries C.D."/>
            <person name="Detter J.C."/>
            <person name="Rohde M."/>
            <person name="Brambilla E."/>
            <person name="Spring S."/>
            <person name="Goker M."/>
            <person name="Sikorski J."/>
            <person name="Woyke T."/>
            <person name="Bristow J."/>
            <person name="Eisen J.A."/>
            <person name="Markowitz V."/>
            <person name="Hugenholtz P."/>
            <person name="Klenk H.P."/>
            <person name="Kyrpides N.C."/>
        </authorList>
    </citation>
    <scope>NUCLEOTIDE SEQUENCE [LARGE SCALE GENOMIC DNA]</scope>
    <source>
        <strain evidence="2">DSM 11293 / JCM 15392 / SEBR 4228</strain>
    </source>
</reference>
<dbReference type="HOGENOM" id="CLU_1546637_0_0_12"/>
<dbReference type="Pfam" id="PF13671">
    <property type="entry name" value="AAA_33"/>
    <property type="match status" value="1"/>
</dbReference>
<organism evidence="1 2">
    <name type="scientific">Sediminispirochaeta smaragdinae (strain DSM 11293 / JCM 15392 / SEBR 4228)</name>
    <name type="common">Spirochaeta smaragdinae</name>
    <dbReference type="NCBI Taxonomy" id="573413"/>
    <lineage>
        <taxon>Bacteria</taxon>
        <taxon>Pseudomonadati</taxon>
        <taxon>Spirochaetota</taxon>
        <taxon>Spirochaetia</taxon>
        <taxon>Spirochaetales</taxon>
        <taxon>Spirochaetaceae</taxon>
        <taxon>Sediminispirochaeta</taxon>
    </lineage>
</organism>